<protein>
    <recommendedName>
        <fullName evidence="1">AB hydrolase-1 domain-containing protein</fullName>
    </recommendedName>
</protein>
<accession>A0ABP4DDV9</accession>
<dbReference type="InterPro" id="IPR029058">
    <property type="entry name" value="AB_hydrolase_fold"/>
</dbReference>
<dbReference type="RefSeq" id="WP_067391173.1">
    <property type="nucleotide sequence ID" value="NZ_BAAAHU010000013.1"/>
</dbReference>
<proteinExistence type="predicted"/>
<organism evidence="2 3">
    <name type="scientific">Streptomyces thermogriseus</name>
    <dbReference type="NCBI Taxonomy" id="75292"/>
    <lineage>
        <taxon>Bacteria</taxon>
        <taxon>Bacillati</taxon>
        <taxon>Actinomycetota</taxon>
        <taxon>Actinomycetes</taxon>
        <taxon>Kitasatosporales</taxon>
        <taxon>Streptomycetaceae</taxon>
        <taxon>Streptomyces</taxon>
    </lineage>
</organism>
<evidence type="ECO:0000313" key="3">
    <source>
        <dbReference type="Proteomes" id="UP001501072"/>
    </source>
</evidence>
<dbReference type="SUPFAM" id="SSF53474">
    <property type="entry name" value="alpha/beta-Hydrolases"/>
    <property type="match status" value="1"/>
</dbReference>
<dbReference type="PANTHER" id="PTHR43433">
    <property type="entry name" value="HYDROLASE, ALPHA/BETA FOLD FAMILY PROTEIN"/>
    <property type="match status" value="1"/>
</dbReference>
<evidence type="ECO:0000259" key="1">
    <source>
        <dbReference type="Pfam" id="PF00561"/>
    </source>
</evidence>
<name>A0ABP4DDV9_9ACTN</name>
<dbReference type="InterPro" id="IPR050471">
    <property type="entry name" value="AB_hydrolase"/>
</dbReference>
<reference evidence="3" key="1">
    <citation type="journal article" date="2019" name="Int. J. Syst. Evol. Microbiol.">
        <title>The Global Catalogue of Microorganisms (GCM) 10K type strain sequencing project: providing services to taxonomists for standard genome sequencing and annotation.</title>
        <authorList>
            <consortium name="The Broad Institute Genomics Platform"/>
            <consortium name="The Broad Institute Genome Sequencing Center for Infectious Disease"/>
            <person name="Wu L."/>
            <person name="Ma J."/>
        </authorList>
    </citation>
    <scope>NUCLEOTIDE SEQUENCE [LARGE SCALE GENOMIC DNA]</scope>
    <source>
        <strain evidence="3">JCM 11269</strain>
    </source>
</reference>
<dbReference type="Pfam" id="PF00561">
    <property type="entry name" value="Abhydrolase_1"/>
    <property type="match status" value="1"/>
</dbReference>
<dbReference type="PANTHER" id="PTHR43433:SF5">
    <property type="entry name" value="AB HYDROLASE-1 DOMAIN-CONTAINING PROTEIN"/>
    <property type="match status" value="1"/>
</dbReference>
<gene>
    <name evidence="2" type="ORF">GCM10009564_17220</name>
</gene>
<feature type="domain" description="AB hydrolase-1" evidence="1">
    <location>
        <begin position="22"/>
        <end position="133"/>
    </location>
</feature>
<comment type="caution">
    <text evidence="2">The sequence shown here is derived from an EMBL/GenBank/DDBJ whole genome shotgun (WGS) entry which is preliminary data.</text>
</comment>
<dbReference type="Proteomes" id="UP001501072">
    <property type="component" value="Unassembled WGS sequence"/>
</dbReference>
<dbReference type="InterPro" id="IPR000073">
    <property type="entry name" value="AB_hydrolase_1"/>
</dbReference>
<evidence type="ECO:0000313" key="2">
    <source>
        <dbReference type="EMBL" id="GAA1007408.1"/>
    </source>
</evidence>
<dbReference type="Gene3D" id="3.40.50.1820">
    <property type="entry name" value="alpha/beta hydrolase"/>
    <property type="match status" value="1"/>
</dbReference>
<sequence>MPEIERPDGARLHYEVHGDGFPVLLLAPGGADSSIGRWESNFYNPVTELSRHFRVIAMDQRYAGRSTAPAEPFSYEQAAADQLAVLDALGADQVHVVAAGSGTAQAWRLVHDAPQRVRSVVAQEPVGIDPAVNSLTTYLRQFDEAMRYPRAEGLEAVVEAARRDGRFAENPAAGPYAARLHHDPAFQEEILALRRERYIVRVVRFRDGLWPAGSAYFSVPEAWMARCPAPLLVLPGRDSTHPELIAKRIADEAPDATLLEADFAAADKRAETVGAIVSFLTTHTPR</sequence>
<keyword evidence="3" id="KW-1185">Reference proteome</keyword>
<dbReference type="EMBL" id="BAAAHU010000013">
    <property type="protein sequence ID" value="GAA1007408.1"/>
    <property type="molecule type" value="Genomic_DNA"/>
</dbReference>